<dbReference type="EMBL" id="JACDUU010000007">
    <property type="protein sequence ID" value="MBA2872475.1"/>
    <property type="molecule type" value="Genomic_DNA"/>
</dbReference>
<dbReference type="SUPFAM" id="SSF54909">
    <property type="entry name" value="Dimeric alpha+beta barrel"/>
    <property type="match status" value="1"/>
</dbReference>
<evidence type="ECO:0000313" key="6">
    <source>
        <dbReference type="Proteomes" id="UP000580891"/>
    </source>
</evidence>
<dbReference type="Pfam" id="PF01037">
    <property type="entry name" value="AsnC_trans_reg"/>
    <property type="match status" value="1"/>
</dbReference>
<dbReference type="PROSITE" id="PS00519">
    <property type="entry name" value="HTH_ASNC_1"/>
    <property type="match status" value="1"/>
</dbReference>
<comment type="caution">
    <text evidence="5">The sequence shown here is derived from an EMBL/GenBank/DDBJ whole genome shotgun (WGS) entry which is preliminary data.</text>
</comment>
<dbReference type="SUPFAM" id="SSF46785">
    <property type="entry name" value="Winged helix' DNA-binding domain"/>
    <property type="match status" value="1"/>
</dbReference>
<keyword evidence="6" id="KW-1185">Reference proteome</keyword>
<protein>
    <submittedName>
        <fullName evidence="5">Lrp/AsnC family leucine-responsive transcriptional regulator</fullName>
    </submittedName>
</protein>
<dbReference type="PANTHER" id="PTHR30154">
    <property type="entry name" value="LEUCINE-RESPONSIVE REGULATORY PROTEIN"/>
    <property type="match status" value="1"/>
</dbReference>
<dbReference type="RefSeq" id="WP_181538243.1">
    <property type="nucleotide sequence ID" value="NZ_JACDUU010000007.1"/>
</dbReference>
<reference evidence="5 6" key="1">
    <citation type="submission" date="2020-07" db="EMBL/GenBank/DDBJ databases">
        <title>Genomic Encyclopedia of Type Strains, Phase IV (KMG-IV): sequencing the most valuable type-strain genomes for metagenomic binning, comparative biology and taxonomic classification.</title>
        <authorList>
            <person name="Goeker M."/>
        </authorList>
    </citation>
    <scope>NUCLEOTIDE SEQUENCE [LARGE SCALE GENOMIC DNA]</scope>
    <source>
        <strain evidence="5 6">DSM 25220</strain>
    </source>
</reference>
<dbReference type="Proteomes" id="UP000580891">
    <property type="component" value="Unassembled WGS sequence"/>
</dbReference>
<keyword evidence="2" id="KW-0238">DNA-binding</keyword>
<dbReference type="InterPro" id="IPR011991">
    <property type="entry name" value="ArsR-like_HTH"/>
</dbReference>
<sequence length="147" mass="16906">MKIDEIDRRILLELLNDSRLSMRELAKKVNLSAPSVAERVRKLESEGIIEGYTVNINYKKLGLGIECLVEVTLKNGEYERFKRFIERDSRAVFCYRIAGRACYMVKLRLAALHELEEFINEVISYAGTVSHIILSEVKIKNSSLEPL</sequence>
<dbReference type="InterPro" id="IPR011008">
    <property type="entry name" value="Dimeric_a/b-barrel"/>
</dbReference>
<dbReference type="InterPro" id="IPR036390">
    <property type="entry name" value="WH_DNA-bd_sf"/>
</dbReference>
<name>A0A7V9Z224_9BACL</name>
<keyword evidence="3" id="KW-0804">Transcription</keyword>
<feature type="domain" description="HTH asnC-type" evidence="4">
    <location>
        <begin position="3"/>
        <end position="64"/>
    </location>
</feature>
<gene>
    <name evidence="5" type="ORF">HNQ85_002786</name>
</gene>
<evidence type="ECO:0000256" key="3">
    <source>
        <dbReference type="ARBA" id="ARBA00023163"/>
    </source>
</evidence>
<dbReference type="Gene3D" id="3.30.70.920">
    <property type="match status" value="1"/>
</dbReference>
<evidence type="ECO:0000256" key="1">
    <source>
        <dbReference type="ARBA" id="ARBA00023015"/>
    </source>
</evidence>
<organism evidence="5 6">
    <name type="scientific">[Anoxybacillus] calidus</name>
    <dbReference type="NCBI Taxonomy" id="575178"/>
    <lineage>
        <taxon>Bacteria</taxon>
        <taxon>Bacillati</taxon>
        <taxon>Bacillota</taxon>
        <taxon>Bacilli</taxon>
        <taxon>Bacillales</taxon>
        <taxon>Anoxybacillaceae</taxon>
        <taxon>Paranoxybacillus</taxon>
    </lineage>
</organism>
<evidence type="ECO:0000313" key="5">
    <source>
        <dbReference type="EMBL" id="MBA2872475.1"/>
    </source>
</evidence>
<dbReference type="CDD" id="cd00090">
    <property type="entry name" value="HTH_ARSR"/>
    <property type="match status" value="1"/>
</dbReference>
<dbReference type="PANTHER" id="PTHR30154:SF53">
    <property type="entry name" value="HTH-TYPE TRANSCRIPTIONAL REGULATOR LRPC"/>
    <property type="match status" value="1"/>
</dbReference>
<dbReference type="InterPro" id="IPR019887">
    <property type="entry name" value="Tscrpt_reg_AsnC/Lrp_C"/>
</dbReference>
<dbReference type="PRINTS" id="PR00033">
    <property type="entry name" value="HTHASNC"/>
</dbReference>
<dbReference type="GO" id="GO:0005829">
    <property type="term" value="C:cytosol"/>
    <property type="evidence" value="ECO:0007669"/>
    <property type="project" value="TreeGrafter"/>
</dbReference>
<dbReference type="Pfam" id="PF13412">
    <property type="entry name" value="HTH_24"/>
    <property type="match status" value="1"/>
</dbReference>
<keyword evidence="1" id="KW-0805">Transcription regulation</keyword>
<dbReference type="InterPro" id="IPR019888">
    <property type="entry name" value="Tscrpt_reg_AsnC-like"/>
</dbReference>
<dbReference type="Gene3D" id="1.10.10.10">
    <property type="entry name" value="Winged helix-like DNA-binding domain superfamily/Winged helix DNA-binding domain"/>
    <property type="match status" value="1"/>
</dbReference>
<dbReference type="InterPro" id="IPR019885">
    <property type="entry name" value="Tscrpt_reg_HTH_AsnC-type_CS"/>
</dbReference>
<dbReference type="SMART" id="SM00344">
    <property type="entry name" value="HTH_ASNC"/>
    <property type="match status" value="1"/>
</dbReference>
<dbReference type="InterPro" id="IPR036388">
    <property type="entry name" value="WH-like_DNA-bd_sf"/>
</dbReference>
<evidence type="ECO:0000259" key="4">
    <source>
        <dbReference type="PROSITE" id="PS50956"/>
    </source>
</evidence>
<dbReference type="GO" id="GO:0043200">
    <property type="term" value="P:response to amino acid"/>
    <property type="evidence" value="ECO:0007669"/>
    <property type="project" value="TreeGrafter"/>
</dbReference>
<evidence type="ECO:0000256" key="2">
    <source>
        <dbReference type="ARBA" id="ARBA00023125"/>
    </source>
</evidence>
<dbReference type="AlphaFoldDB" id="A0A7V9Z224"/>
<dbReference type="InterPro" id="IPR000485">
    <property type="entry name" value="AsnC-type_HTH_dom"/>
</dbReference>
<proteinExistence type="predicted"/>
<dbReference type="PROSITE" id="PS50956">
    <property type="entry name" value="HTH_ASNC_2"/>
    <property type="match status" value="1"/>
</dbReference>
<dbReference type="GO" id="GO:0043565">
    <property type="term" value="F:sequence-specific DNA binding"/>
    <property type="evidence" value="ECO:0007669"/>
    <property type="project" value="InterPro"/>
</dbReference>
<dbReference type="FunFam" id="1.10.10.10:FF:000186">
    <property type="entry name" value="AsnC family transcriptional regulator"/>
    <property type="match status" value="1"/>
</dbReference>
<accession>A0A7V9Z224</accession>